<keyword evidence="4" id="KW-1185">Reference proteome</keyword>
<dbReference type="CDD" id="cd14686">
    <property type="entry name" value="bZIP"/>
    <property type="match status" value="1"/>
</dbReference>
<feature type="region of interest" description="Disordered" evidence="2">
    <location>
        <begin position="95"/>
        <end position="119"/>
    </location>
</feature>
<proteinExistence type="predicted"/>
<sequence length="376" mass="43428">MSRYPYASRPLSDNLVSLVCPRAIGSRYHPHKMVSPYQVESSLYKAPQTHDIRDLLNQDFLINAKGPGTFLSLNNAARVYPSQFRPELKAFPASEVSALNSSPSKLTETDKRKREDAHKFRRREQCRANQARYRHKQKNAQLQLEKSTEELHKDLETLKRRYRDLSSRERIIQSPWSIVADVFRLLDICFRSSWRMTSTKEMKFHTETRELLTILERSFASNVAMGELQGVDAMMEQLLLYSQIFQTSCLQLQRIERVAPGVMAARATINLTLTEFTLRHAFPHLEESTSQETDGSSLFLRLLDQQLECRCSLTFFFDEESDRVVRLAASVDLMTPLLQVLGTLEDVKTVLEHARISEECVIRKAREKEEIPDSLV</sequence>
<dbReference type="Proteomes" id="UP000054928">
    <property type="component" value="Unassembled WGS sequence"/>
</dbReference>
<feature type="compositionally biased region" description="Polar residues" evidence="2">
    <location>
        <begin position="97"/>
        <end position="106"/>
    </location>
</feature>
<evidence type="ECO:0000313" key="3">
    <source>
        <dbReference type="EMBL" id="CEG42724.1"/>
    </source>
</evidence>
<dbReference type="OrthoDB" id="114349at2759"/>
<feature type="coiled-coil region" evidence="1">
    <location>
        <begin position="141"/>
        <end position="168"/>
    </location>
</feature>
<reference evidence="4" key="1">
    <citation type="submission" date="2014-09" db="EMBL/GenBank/DDBJ databases">
        <authorList>
            <person name="Sharma Rahul"/>
            <person name="Thines Marco"/>
        </authorList>
    </citation>
    <scope>NUCLEOTIDE SEQUENCE [LARGE SCALE GENOMIC DNA]</scope>
</reference>
<keyword evidence="1" id="KW-0175">Coiled coil</keyword>
<dbReference type="AlphaFoldDB" id="A0A0P1ANU9"/>
<dbReference type="EMBL" id="CCYD01000645">
    <property type="protein sequence ID" value="CEG42724.1"/>
    <property type="molecule type" value="Genomic_DNA"/>
</dbReference>
<dbReference type="OMA" id="QTHDIRD"/>
<accession>A0A0P1ANU9</accession>
<evidence type="ECO:0000313" key="4">
    <source>
        <dbReference type="Proteomes" id="UP000054928"/>
    </source>
</evidence>
<feature type="compositionally biased region" description="Basic and acidic residues" evidence="2">
    <location>
        <begin position="107"/>
        <end position="119"/>
    </location>
</feature>
<evidence type="ECO:0000256" key="2">
    <source>
        <dbReference type="SAM" id="MobiDB-lite"/>
    </source>
</evidence>
<organism evidence="3 4">
    <name type="scientific">Plasmopara halstedii</name>
    <name type="common">Downy mildew of sunflower</name>
    <dbReference type="NCBI Taxonomy" id="4781"/>
    <lineage>
        <taxon>Eukaryota</taxon>
        <taxon>Sar</taxon>
        <taxon>Stramenopiles</taxon>
        <taxon>Oomycota</taxon>
        <taxon>Peronosporomycetes</taxon>
        <taxon>Peronosporales</taxon>
        <taxon>Peronosporaceae</taxon>
        <taxon>Plasmopara</taxon>
    </lineage>
</organism>
<dbReference type="RefSeq" id="XP_024579093.1">
    <property type="nucleotide sequence ID" value="XM_024728635.1"/>
</dbReference>
<name>A0A0P1ANU9_PLAHL</name>
<evidence type="ECO:0008006" key="5">
    <source>
        <dbReference type="Google" id="ProtNLM"/>
    </source>
</evidence>
<evidence type="ECO:0000256" key="1">
    <source>
        <dbReference type="SAM" id="Coils"/>
    </source>
</evidence>
<protein>
    <recommendedName>
        <fullName evidence="5">Bzip transcription factor</fullName>
    </recommendedName>
</protein>
<dbReference type="GeneID" id="36408031"/>